<evidence type="ECO:0000313" key="1">
    <source>
        <dbReference type="EMBL" id="CAD7408735.1"/>
    </source>
</evidence>
<protein>
    <submittedName>
        <fullName evidence="1">Uncharacterized protein</fullName>
    </submittedName>
</protein>
<gene>
    <name evidence="1" type="ORF">TCEB3V08_LOCUS9674</name>
</gene>
<dbReference type="EMBL" id="OC320735">
    <property type="protein sequence ID" value="CAD7408735.1"/>
    <property type="molecule type" value="Genomic_DNA"/>
</dbReference>
<proteinExistence type="predicted"/>
<dbReference type="AlphaFoldDB" id="A0A7R9D636"/>
<reference evidence="1" key="1">
    <citation type="submission" date="2020-11" db="EMBL/GenBank/DDBJ databases">
        <authorList>
            <person name="Tran Van P."/>
        </authorList>
    </citation>
    <scope>NUCLEOTIDE SEQUENCE</scope>
</reference>
<name>A0A7R9D636_TIMCR</name>
<accession>A0A7R9D636</accession>
<organism evidence="1">
    <name type="scientific">Timema cristinae</name>
    <name type="common">Walking stick</name>
    <dbReference type="NCBI Taxonomy" id="61476"/>
    <lineage>
        <taxon>Eukaryota</taxon>
        <taxon>Metazoa</taxon>
        <taxon>Ecdysozoa</taxon>
        <taxon>Arthropoda</taxon>
        <taxon>Hexapoda</taxon>
        <taxon>Insecta</taxon>
        <taxon>Pterygota</taxon>
        <taxon>Neoptera</taxon>
        <taxon>Polyneoptera</taxon>
        <taxon>Phasmatodea</taxon>
        <taxon>Timematodea</taxon>
        <taxon>Timematoidea</taxon>
        <taxon>Timematidae</taxon>
        <taxon>Timema</taxon>
    </lineage>
</organism>
<sequence length="206" mass="22481">MSFARAFLLAFRGNSGCCGSAVPLRVPPLVGSLPAHRLILDSRGWASRNLISSEGCGRSVGLADKVRREAQTKPISLLEQGLPKKSTKIAIYIIKHNDLICFRVAVEIGPLQGVCLGSSSVVSVLHIKSGNIVKNVGRHEYQLPRILGDNIQFNFFESSNFQCSIQLAELVIHSILMTSHTSRTDMATPLVLLSRRMLGNLRGAVY</sequence>